<comment type="subcellular location">
    <subcellularLocation>
        <location evidence="1">Plastid</location>
        <location evidence="1">Chloroplast</location>
    </subcellularLocation>
</comment>
<organism evidence="6 7">
    <name type="scientific">Skeletonema marinoi</name>
    <dbReference type="NCBI Taxonomy" id="267567"/>
    <lineage>
        <taxon>Eukaryota</taxon>
        <taxon>Sar</taxon>
        <taxon>Stramenopiles</taxon>
        <taxon>Ochrophyta</taxon>
        <taxon>Bacillariophyta</taxon>
        <taxon>Coscinodiscophyceae</taxon>
        <taxon>Thalassiosirophycidae</taxon>
        <taxon>Thalassiosirales</taxon>
        <taxon>Skeletonemataceae</taxon>
        <taxon>Skeletonema</taxon>
        <taxon>Skeletonema marinoi-dohrnii complex</taxon>
    </lineage>
</organism>
<dbReference type="Proteomes" id="UP001224775">
    <property type="component" value="Unassembled WGS sequence"/>
</dbReference>
<accession>A0AAD8YFA0</accession>
<keyword evidence="5" id="KW-0732">Signal</keyword>
<dbReference type="AlphaFoldDB" id="A0AAD8YFA0"/>
<feature type="compositionally biased region" description="Low complexity" evidence="4">
    <location>
        <begin position="30"/>
        <end position="51"/>
    </location>
</feature>
<dbReference type="PANTHER" id="PTHR33926">
    <property type="entry name" value="PROTEIN TIC 22, CHLOROPLASTIC"/>
    <property type="match status" value="1"/>
</dbReference>
<dbReference type="PANTHER" id="PTHR33926:SF4">
    <property type="entry name" value="PROTEIN TIC 22, CHLOROPLASTIC"/>
    <property type="match status" value="1"/>
</dbReference>
<feature type="region of interest" description="Disordered" evidence="4">
    <location>
        <begin position="181"/>
        <end position="201"/>
    </location>
</feature>
<protein>
    <submittedName>
        <fullName evidence="6">Chloroplast protein import component Tic22 family protein</fullName>
    </submittedName>
</protein>
<evidence type="ECO:0000256" key="2">
    <source>
        <dbReference type="ARBA" id="ARBA00022528"/>
    </source>
</evidence>
<evidence type="ECO:0000313" key="7">
    <source>
        <dbReference type="Proteomes" id="UP001224775"/>
    </source>
</evidence>
<evidence type="ECO:0000256" key="3">
    <source>
        <dbReference type="ARBA" id="ARBA00022640"/>
    </source>
</evidence>
<dbReference type="GO" id="GO:0015031">
    <property type="term" value="P:protein transport"/>
    <property type="evidence" value="ECO:0007669"/>
    <property type="project" value="InterPro"/>
</dbReference>
<proteinExistence type="predicted"/>
<feature type="signal peptide" evidence="5">
    <location>
        <begin position="1"/>
        <end position="26"/>
    </location>
</feature>
<keyword evidence="3" id="KW-0934">Plastid</keyword>
<gene>
    <name evidence="6" type="ORF">QTG54_003373</name>
</gene>
<keyword evidence="7" id="KW-1185">Reference proteome</keyword>
<comment type="caution">
    <text evidence="6">The sequence shown here is derived from an EMBL/GenBank/DDBJ whole genome shotgun (WGS) entry which is preliminary data.</text>
</comment>
<dbReference type="EMBL" id="JATAAI010000005">
    <property type="protein sequence ID" value="KAK1745449.1"/>
    <property type="molecule type" value="Genomic_DNA"/>
</dbReference>
<dbReference type="InterPro" id="IPR007378">
    <property type="entry name" value="Tic22-like"/>
</dbReference>
<dbReference type="GO" id="GO:0009507">
    <property type="term" value="C:chloroplast"/>
    <property type="evidence" value="ECO:0007669"/>
    <property type="project" value="UniProtKB-SubCell"/>
</dbReference>
<feature type="chain" id="PRO_5042278624" evidence="5">
    <location>
        <begin position="27"/>
        <end position="370"/>
    </location>
</feature>
<evidence type="ECO:0000256" key="5">
    <source>
        <dbReference type="SAM" id="SignalP"/>
    </source>
</evidence>
<evidence type="ECO:0000256" key="4">
    <source>
        <dbReference type="SAM" id="MobiDB-lite"/>
    </source>
</evidence>
<feature type="compositionally biased region" description="Low complexity" evidence="4">
    <location>
        <begin position="58"/>
        <end position="72"/>
    </location>
</feature>
<name>A0AAD8YFA0_9STRA</name>
<sequence>MRCSSLSNNLVPVLLLLASQLRLCVSFIPPSSSSSATSKISSNNNPSSSWNQVALHASSSTSSSDESTSSSSLQSKKRRNLLQTALIAPYLTVTTAITTTPQVASAAASSEKPPPIIPLLTTAKRLRTVPLFAIVDGNGTPFHTYDKDSAGGFGYFFTSYISAEYILDDAKKAFEKAKLEAEQKKEAGDTSSGAIGEDGTGEVPDTWGQARIVTVPLDVAMQLSVKKTQSVATNAKARKFNTYYQVIPATEDLNAAMRIDSGQRFKERGRVPLFFVDGLTLPSNEEGLDRVTPAFFILKDLVTEWKKQYPDSDLPKIQVRELNETFRSMITPAGRDKSVKDLVFVANSESVARAKDCARSYKLGEMILTK</sequence>
<reference evidence="6" key="1">
    <citation type="submission" date="2023-06" db="EMBL/GenBank/DDBJ databases">
        <title>Survivors Of The Sea: Transcriptome response of Skeletonema marinoi to long-term dormancy.</title>
        <authorList>
            <person name="Pinder M.I.M."/>
            <person name="Kourtchenko O."/>
            <person name="Robertson E.K."/>
            <person name="Larsson T."/>
            <person name="Maumus F."/>
            <person name="Osuna-Cruz C.M."/>
            <person name="Vancaester E."/>
            <person name="Stenow R."/>
            <person name="Vandepoele K."/>
            <person name="Ploug H."/>
            <person name="Bruchert V."/>
            <person name="Godhe A."/>
            <person name="Topel M."/>
        </authorList>
    </citation>
    <scope>NUCLEOTIDE SEQUENCE</scope>
    <source>
        <strain evidence="6">R05AC</strain>
    </source>
</reference>
<feature type="region of interest" description="Disordered" evidence="4">
    <location>
        <begin position="30"/>
        <end position="76"/>
    </location>
</feature>
<keyword evidence="2" id="KW-0150">Chloroplast</keyword>
<evidence type="ECO:0000256" key="1">
    <source>
        <dbReference type="ARBA" id="ARBA00004229"/>
    </source>
</evidence>
<evidence type="ECO:0000313" key="6">
    <source>
        <dbReference type="EMBL" id="KAK1745449.1"/>
    </source>
</evidence>